<organism evidence="2 3">
    <name type="scientific">Candidatus Nomurabacteria bacterium RIFCSPLOWO2_01_FULL_42_17</name>
    <dbReference type="NCBI Taxonomy" id="1801780"/>
    <lineage>
        <taxon>Bacteria</taxon>
        <taxon>Candidatus Nomuraibacteriota</taxon>
    </lineage>
</organism>
<evidence type="ECO:0000313" key="2">
    <source>
        <dbReference type="EMBL" id="OGI95162.1"/>
    </source>
</evidence>
<dbReference type="AlphaFoldDB" id="A0A1F6XM56"/>
<dbReference type="STRING" id="1801780.A2917_00720"/>
<evidence type="ECO:0008006" key="4">
    <source>
        <dbReference type="Google" id="ProtNLM"/>
    </source>
</evidence>
<gene>
    <name evidence="2" type="ORF">A2917_00720</name>
</gene>
<sequence>MERKSSKIDKKDVQRPPTLEEAQNMLAFADSQIEKLKATGSEDKRLLEYLNQKRDKAIKAIARIEGESKK</sequence>
<reference evidence="2 3" key="1">
    <citation type="journal article" date="2016" name="Nat. Commun.">
        <title>Thousands of microbial genomes shed light on interconnected biogeochemical processes in an aquifer system.</title>
        <authorList>
            <person name="Anantharaman K."/>
            <person name="Brown C.T."/>
            <person name="Hug L.A."/>
            <person name="Sharon I."/>
            <person name="Castelle C.J."/>
            <person name="Probst A.J."/>
            <person name="Thomas B.C."/>
            <person name="Singh A."/>
            <person name="Wilkins M.J."/>
            <person name="Karaoz U."/>
            <person name="Brodie E.L."/>
            <person name="Williams K.H."/>
            <person name="Hubbard S.S."/>
            <person name="Banfield J.F."/>
        </authorList>
    </citation>
    <scope>NUCLEOTIDE SEQUENCE [LARGE SCALE GENOMIC DNA]</scope>
</reference>
<keyword evidence="1" id="KW-0175">Coiled coil</keyword>
<feature type="coiled-coil region" evidence="1">
    <location>
        <begin position="19"/>
        <end position="67"/>
    </location>
</feature>
<evidence type="ECO:0000256" key="1">
    <source>
        <dbReference type="SAM" id="Coils"/>
    </source>
</evidence>
<accession>A0A1F6XM56</accession>
<dbReference type="EMBL" id="MFVE01000006">
    <property type="protein sequence ID" value="OGI95162.1"/>
    <property type="molecule type" value="Genomic_DNA"/>
</dbReference>
<dbReference type="Proteomes" id="UP000178104">
    <property type="component" value="Unassembled WGS sequence"/>
</dbReference>
<comment type="caution">
    <text evidence="2">The sequence shown here is derived from an EMBL/GenBank/DDBJ whole genome shotgun (WGS) entry which is preliminary data.</text>
</comment>
<protein>
    <recommendedName>
        <fullName evidence="4">50S ribosomal protein L29</fullName>
    </recommendedName>
</protein>
<name>A0A1F6XM56_9BACT</name>
<evidence type="ECO:0000313" key="3">
    <source>
        <dbReference type="Proteomes" id="UP000178104"/>
    </source>
</evidence>
<proteinExistence type="predicted"/>